<evidence type="ECO:0000313" key="2">
    <source>
        <dbReference type="Proteomes" id="UP000074561"/>
    </source>
</evidence>
<name>A0A127QB99_9BURK</name>
<evidence type="ECO:0000313" key="1">
    <source>
        <dbReference type="EMBL" id="AMP07281.1"/>
    </source>
</evidence>
<accession>A0A127QB99</accession>
<sequence>MVYRGRIIAYYYRGVEGSGLFQAVAALEQADAAGAGQRICTLDAALRAAGKVVLAAAAANHVLAFLPA</sequence>
<proteinExistence type="predicted"/>
<organism evidence="1 2">
    <name type="scientific">Collimonas pratensis</name>
    <dbReference type="NCBI Taxonomy" id="279113"/>
    <lineage>
        <taxon>Bacteria</taxon>
        <taxon>Pseudomonadati</taxon>
        <taxon>Pseudomonadota</taxon>
        <taxon>Betaproteobacteria</taxon>
        <taxon>Burkholderiales</taxon>
        <taxon>Oxalobacteraceae</taxon>
        <taxon>Collimonas</taxon>
    </lineage>
</organism>
<dbReference type="EMBL" id="CP013234">
    <property type="protein sequence ID" value="AMP07281.1"/>
    <property type="molecule type" value="Genomic_DNA"/>
</dbReference>
<protein>
    <submittedName>
        <fullName evidence="1">Uncharacterized protein</fullName>
    </submittedName>
</protein>
<dbReference type="Proteomes" id="UP000074561">
    <property type="component" value="Chromosome"/>
</dbReference>
<dbReference type="AlphaFoldDB" id="A0A127QB99"/>
<reference evidence="1 2" key="1">
    <citation type="submission" date="2015-11" db="EMBL/GenBank/DDBJ databases">
        <title>Exploring the genomic traits of fungus-feeding bacterial genus Collimonas.</title>
        <authorList>
            <person name="Song C."/>
            <person name="Schmidt R."/>
            <person name="de Jager V."/>
            <person name="Krzyzanowska D."/>
            <person name="Jongedijk E."/>
            <person name="Cankar K."/>
            <person name="Beekwilder J."/>
            <person name="van Veen A."/>
            <person name="de Boer W."/>
            <person name="van Veen J.A."/>
            <person name="Garbeva P."/>
        </authorList>
    </citation>
    <scope>NUCLEOTIDE SEQUENCE [LARGE SCALE GENOMIC DNA]</scope>
    <source>
        <strain evidence="1 2">Ter91</strain>
    </source>
</reference>
<dbReference type="PATRIC" id="fig|279113.9.peg.4942"/>
<gene>
    <name evidence="1" type="ORF">CPter91_4993</name>
</gene>
<dbReference type="STRING" id="279113.CPter91_4993"/>
<dbReference type="KEGG" id="cpra:CPter91_4993"/>